<evidence type="ECO:0000256" key="2">
    <source>
        <dbReference type="ARBA" id="ARBA00022771"/>
    </source>
</evidence>
<dbReference type="InterPro" id="IPR036443">
    <property type="entry name" value="Znf_RanBP2_sf"/>
</dbReference>
<comment type="caution">
    <text evidence="5">The sequence shown here is derived from an EMBL/GenBank/DDBJ whole genome shotgun (WGS) entry which is preliminary data.</text>
</comment>
<reference evidence="5 6" key="1">
    <citation type="submission" date="2023-07" db="EMBL/GenBank/DDBJ databases">
        <title>Sorghum-associated microbial communities from plants grown in Nebraska, USA.</title>
        <authorList>
            <person name="Schachtman D."/>
        </authorList>
    </citation>
    <scope>NUCLEOTIDE SEQUENCE [LARGE SCALE GENOMIC DNA]</scope>
    <source>
        <strain evidence="5 6">4138</strain>
    </source>
</reference>
<keyword evidence="6" id="KW-1185">Reference proteome</keyword>
<dbReference type="EMBL" id="JAVDWR010000001">
    <property type="protein sequence ID" value="MDR7119088.1"/>
    <property type="molecule type" value="Genomic_DNA"/>
</dbReference>
<dbReference type="PROSITE" id="PS01358">
    <property type="entry name" value="ZF_RANBP2_1"/>
    <property type="match status" value="1"/>
</dbReference>
<dbReference type="Pfam" id="PF09413">
    <property type="entry name" value="DUF2007"/>
    <property type="match status" value="1"/>
</dbReference>
<keyword evidence="3" id="KW-0862">Zinc</keyword>
<evidence type="ECO:0000313" key="5">
    <source>
        <dbReference type="EMBL" id="MDR7119088.1"/>
    </source>
</evidence>
<organism evidence="5 6">
    <name type="scientific">Rheinheimera soli</name>
    <dbReference type="NCBI Taxonomy" id="443616"/>
    <lineage>
        <taxon>Bacteria</taxon>
        <taxon>Pseudomonadati</taxon>
        <taxon>Pseudomonadota</taxon>
        <taxon>Gammaproteobacteria</taxon>
        <taxon>Chromatiales</taxon>
        <taxon>Chromatiaceae</taxon>
        <taxon>Rheinheimera</taxon>
    </lineage>
</organism>
<dbReference type="Gene3D" id="3.30.70.790">
    <property type="entry name" value="UreE, C-terminal domain"/>
    <property type="match status" value="1"/>
</dbReference>
<dbReference type="InterPro" id="IPR055999">
    <property type="entry name" value="DUF7577"/>
</dbReference>
<name>A0ABU1VUG7_9GAMM</name>
<evidence type="ECO:0000259" key="4">
    <source>
        <dbReference type="PROSITE" id="PS50199"/>
    </source>
</evidence>
<dbReference type="InterPro" id="IPR018551">
    <property type="entry name" value="DUF2007"/>
</dbReference>
<sequence>MKMIYTHENRLIVSNIKNILQRRGFEVFVKNEHAVSIIGEVSAFDSWLQLWLVDENDFALASRIVQSLKLDSEAEDWVCSQCAEENAASFELCWNCGTDQG</sequence>
<evidence type="ECO:0000256" key="3">
    <source>
        <dbReference type="ARBA" id="ARBA00022833"/>
    </source>
</evidence>
<gene>
    <name evidence="5" type="ORF">J2W69_000003</name>
</gene>
<keyword evidence="1" id="KW-0479">Metal-binding</keyword>
<dbReference type="InterPro" id="IPR001876">
    <property type="entry name" value="Znf_RanBP2"/>
</dbReference>
<accession>A0ABU1VUG7</accession>
<dbReference type="PROSITE" id="PS50199">
    <property type="entry name" value="ZF_RANBP2_2"/>
    <property type="match status" value="1"/>
</dbReference>
<evidence type="ECO:0000313" key="6">
    <source>
        <dbReference type="Proteomes" id="UP001257909"/>
    </source>
</evidence>
<proteinExistence type="predicted"/>
<dbReference type="Proteomes" id="UP001257909">
    <property type="component" value="Unassembled WGS sequence"/>
</dbReference>
<feature type="domain" description="RanBP2-type" evidence="4">
    <location>
        <begin position="73"/>
        <end position="101"/>
    </location>
</feature>
<dbReference type="SUPFAM" id="SSF90209">
    <property type="entry name" value="Ran binding protein zinc finger-like"/>
    <property type="match status" value="1"/>
</dbReference>
<dbReference type="Pfam" id="PF24463">
    <property type="entry name" value="DUF7577"/>
    <property type="match status" value="1"/>
</dbReference>
<keyword evidence="2" id="KW-0863">Zinc-finger</keyword>
<evidence type="ECO:0000256" key="1">
    <source>
        <dbReference type="ARBA" id="ARBA00022723"/>
    </source>
</evidence>
<protein>
    <recommendedName>
        <fullName evidence="4">RanBP2-type domain-containing protein</fullName>
    </recommendedName>
</protein>